<reference evidence="3" key="1">
    <citation type="journal article" date="2019" name="Int. J. Syst. Evol. Microbiol.">
        <title>The Global Catalogue of Microorganisms (GCM) 10K type strain sequencing project: providing services to taxonomists for standard genome sequencing and annotation.</title>
        <authorList>
            <consortium name="The Broad Institute Genomics Platform"/>
            <consortium name="The Broad Institute Genome Sequencing Center for Infectious Disease"/>
            <person name="Wu L."/>
            <person name="Ma J."/>
        </authorList>
    </citation>
    <scope>NUCLEOTIDE SEQUENCE [LARGE SCALE GENOMIC DNA]</scope>
    <source>
        <strain evidence="3">NBRC 15640</strain>
    </source>
</reference>
<dbReference type="GO" id="GO:0016020">
    <property type="term" value="C:membrane"/>
    <property type="evidence" value="ECO:0007669"/>
    <property type="project" value="InterPro"/>
</dbReference>
<dbReference type="CDD" id="cd07731">
    <property type="entry name" value="ComA-like_MBL-fold"/>
    <property type="match status" value="1"/>
</dbReference>
<dbReference type="InterPro" id="IPR004797">
    <property type="entry name" value="Competence_ComEC/Rec2"/>
</dbReference>
<accession>A0AAV5NYP2</accession>
<dbReference type="InterPro" id="IPR036866">
    <property type="entry name" value="RibonucZ/Hydroxyglut_hydro"/>
</dbReference>
<protein>
    <recommendedName>
        <fullName evidence="1">Metallo-beta-lactamase domain-containing protein</fullName>
    </recommendedName>
</protein>
<feature type="domain" description="Metallo-beta-lactamase" evidence="1">
    <location>
        <begin position="6"/>
        <end position="187"/>
    </location>
</feature>
<dbReference type="GO" id="GO:0030420">
    <property type="term" value="P:establishment of competence for transformation"/>
    <property type="evidence" value="ECO:0007669"/>
    <property type="project" value="InterPro"/>
</dbReference>
<dbReference type="AlphaFoldDB" id="A0AAV5NYP2"/>
<sequence length="250" mass="28127">MLDVGHGLAVLIEKNGKGILYDTGMGWEGGSYAKSVIHPVLKNRGIKYLDGFVLSHLDADHAGGKGYVESEIQPNWRRASQSLEGYQPCIRGEQWYWQGLRFEAMWPPRLTRRAYNPHSCVIRVSDGKTSILLTGDIDAISEFILSQQGEHLASDILIVPHHGSSTSSKSLFVDRVVPDIAIASLAKGNRWNLPSAQVRKVYESKGIKWMDTGEEGQISILIYKDKWDIKTARAEHSPRWYRQIVRKGVE</sequence>
<dbReference type="EMBL" id="BSNX01000073">
    <property type="protein sequence ID" value="GLQ75462.1"/>
    <property type="molecule type" value="Genomic_DNA"/>
</dbReference>
<proteinExistence type="predicted"/>
<dbReference type="SMART" id="SM00849">
    <property type="entry name" value="Lactamase_B"/>
    <property type="match status" value="1"/>
</dbReference>
<gene>
    <name evidence="2" type="ORF">GCM10007932_48240</name>
</gene>
<dbReference type="InterPro" id="IPR001279">
    <property type="entry name" value="Metallo-B-lactamas"/>
</dbReference>
<evidence type="ECO:0000313" key="2">
    <source>
        <dbReference type="EMBL" id="GLQ75462.1"/>
    </source>
</evidence>
<evidence type="ECO:0000313" key="3">
    <source>
        <dbReference type="Proteomes" id="UP001156690"/>
    </source>
</evidence>
<organism evidence="2 3">
    <name type="scientific">Vibrio penaeicida</name>
    <dbReference type="NCBI Taxonomy" id="104609"/>
    <lineage>
        <taxon>Bacteria</taxon>
        <taxon>Pseudomonadati</taxon>
        <taxon>Pseudomonadota</taxon>
        <taxon>Gammaproteobacteria</taxon>
        <taxon>Vibrionales</taxon>
        <taxon>Vibrionaceae</taxon>
        <taxon>Vibrio</taxon>
    </lineage>
</organism>
<comment type="caution">
    <text evidence="2">The sequence shown here is derived from an EMBL/GenBank/DDBJ whole genome shotgun (WGS) entry which is preliminary data.</text>
</comment>
<dbReference type="InterPro" id="IPR035681">
    <property type="entry name" value="ComA-like_MBL"/>
</dbReference>
<dbReference type="Proteomes" id="UP001156690">
    <property type="component" value="Unassembled WGS sequence"/>
</dbReference>
<dbReference type="PANTHER" id="PTHR30619">
    <property type="entry name" value="DNA INTERNALIZATION/COMPETENCE PROTEIN COMEC/REC2"/>
    <property type="match status" value="1"/>
</dbReference>
<keyword evidence="3" id="KW-1185">Reference proteome</keyword>
<dbReference type="Gene3D" id="3.60.15.10">
    <property type="entry name" value="Ribonuclease Z/Hydroxyacylglutathione hydrolase-like"/>
    <property type="match status" value="1"/>
</dbReference>
<dbReference type="PANTHER" id="PTHR30619:SF1">
    <property type="entry name" value="RECOMBINATION PROTEIN 2"/>
    <property type="match status" value="1"/>
</dbReference>
<dbReference type="Pfam" id="PF00753">
    <property type="entry name" value="Lactamase_B"/>
    <property type="match status" value="1"/>
</dbReference>
<dbReference type="InterPro" id="IPR052159">
    <property type="entry name" value="Competence_DNA_uptake"/>
</dbReference>
<dbReference type="NCBIfam" id="TIGR00361">
    <property type="entry name" value="ComEC_Rec2"/>
    <property type="match status" value="1"/>
</dbReference>
<name>A0AAV5NYP2_9VIBR</name>
<dbReference type="SUPFAM" id="SSF56281">
    <property type="entry name" value="Metallo-hydrolase/oxidoreductase"/>
    <property type="match status" value="1"/>
</dbReference>
<evidence type="ECO:0000259" key="1">
    <source>
        <dbReference type="SMART" id="SM00849"/>
    </source>
</evidence>